<name>A0A0C2CYS6_9BACT</name>
<gene>
    <name evidence="1" type="ORF">DB30_00786</name>
</gene>
<dbReference type="EMBL" id="JMCC02000110">
    <property type="protein sequence ID" value="KIG13012.1"/>
    <property type="molecule type" value="Genomic_DNA"/>
</dbReference>
<accession>A0A0C2CYS6</accession>
<dbReference type="InterPro" id="IPR021958">
    <property type="entry name" value="DUF3575"/>
</dbReference>
<evidence type="ECO:0000313" key="1">
    <source>
        <dbReference type="EMBL" id="KIG13012.1"/>
    </source>
</evidence>
<evidence type="ECO:0000313" key="2">
    <source>
        <dbReference type="Proteomes" id="UP000031599"/>
    </source>
</evidence>
<sequence>MVALGCLAPGRALAIDPIRDRWEFLDPRDGNQVFLDAMTLGDHAGVDIGYRRGLGRHLSLGAQLEYAYPNPGYGHLVGFGHTLEVVGWFKRPWTGVYFAATFTVGHQFAVSLPMLSTVALGGGLSMGWSWDLTRHVNVGFSGGLRRMGVVQRSTQICTVPGQCIFTADGFRPRFTLTFGYRF</sequence>
<dbReference type="AlphaFoldDB" id="A0A0C2CYS6"/>
<comment type="caution">
    <text evidence="1">The sequence shown here is derived from an EMBL/GenBank/DDBJ whole genome shotgun (WGS) entry which is preliminary data.</text>
</comment>
<dbReference type="Pfam" id="PF12099">
    <property type="entry name" value="DUF3575"/>
    <property type="match status" value="1"/>
</dbReference>
<protein>
    <recommendedName>
        <fullName evidence="3">Outer membrane protein beta-barrel domain-containing protein</fullName>
    </recommendedName>
</protein>
<proteinExistence type="predicted"/>
<dbReference type="Proteomes" id="UP000031599">
    <property type="component" value="Unassembled WGS sequence"/>
</dbReference>
<reference evidence="1 2" key="1">
    <citation type="submission" date="2014-12" db="EMBL/GenBank/DDBJ databases">
        <title>Genome assembly of Enhygromyxa salina DSM 15201.</title>
        <authorList>
            <person name="Sharma G."/>
            <person name="Subramanian S."/>
        </authorList>
    </citation>
    <scope>NUCLEOTIDE SEQUENCE [LARGE SCALE GENOMIC DNA]</scope>
    <source>
        <strain evidence="1 2">DSM 15201</strain>
    </source>
</reference>
<evidence type="ECO:0008006" key="3">
    <source>
        <dbReference type="Google" id="ProtNLM"/>
    </source>
</evidence>
<organism evidence="1 2">
    <name type="scientific">Enhygromyxa salina</name>
    <dbReference type="NCBI Taxonomy" id="215803"/>
    <lineage>
        <taxon>Bacteria</taxon>
        <taxon>Pseudomonadati</taxon>
        <taxon>Myxococcota</taxon>
        <taxon>Polyangia</taxon>
        <taxon>Nannocystales</taxon>
        <taxon>Nannocystaceae</taxon>
        <taxon>Enhygromyxa</taxon>
    </lineage>
</organism>